<evidence type="ECO:0000313" key="2">
    <source>
        <dbReference type="EMBL" id="MBA0830923.1"/>
    </source>
</evidence>
<evidence type="ECO:0000313" key="3">
    <source>
        <dbReference type="Proteomes" id="UP000593575"/>
    </source>
</evidence>
<dbReference type="Proteomes" id="UP000593575">
    <property type="component" value="Unassembled WGS sequence"/>
</dbReference>
<gene>
    <name evidence="2" type="ORF">Goarm_015417</name>
</gene>
<keyword evidence="1" id="KW-0472">Membrane</keyword>
<keyword evidence="1" id="KW-1133">Transmembrane helix</keyword>
<protein>
    <submittedName>
        <fullName evidence="2">Uncharacterized protein</fullName>
    </submittedName>
</protein>
<dbReference type="EMBL" id="JABFAE010000006">
    <property type="protein sequence ID" value="MBA0830923.1"/>
    <property type="molecule type" value="Genomic_DNA"/>
</dbReference>
<name>A0A7J9JA07_9ROSI</name>
<accession>A0A7J9JA07</accession>
<reference evidence="2 3" key="1">
    <citation type="journal article" date="2019" name="Genome Biol. Evol.">
        <title>Insights into the evolution of the New World diploid cottons (Gossypium, subgenus Houzingenia) based on genome sequencing.</title>
        <authorList>
            <person name="Grover C.E."/>
            <person name="Arick M.A. 2nd"/>
            <person name="Thrash A."/>
            <person name="Conover J.L."/>
            <person name="Sanders W.S."/>
            <person name="Peterson D.G."/>
            <person name="Frelichowski J.E."/>
            <person name="Scheffler J.A."/>
            <person name="Scheffler B.E."/>
            <person name="Wendel J.F."/>
        </authorList>
    </citation>
    <scope>NUCLEOTIDE SEQUENCE [LARGE SCALE GENOMIC DNA]</scope>
    <source>
        <strain evidence="2">6</strain>
        <tissue evidence="2">Leaf</tissue>
    </source>
</reference>
<proteinExistence type="predicted"/>
<evidence type="ECO:0000256" key="1">
    <source>
        <dbReference type="SAM" id="Phobius"/>
    </source>
</evidence>
<comment type="caution">
    <text evidence="2">The sequence shown here is derived from an EMBL/GenBank/DDBJ whole genome shotgun (WGS) entry which is preliminary data.</text>
</comment>
<keyword evidence="3" id="KW-1185">Reference proteome</keyword>
<dbReference type="AlphaFoldDB" id="A0A7J9JA07"/>
<organism evidence="2 3">
    <name type="scientific">Gossypium armourianum</name>
    <dbReference type="NCBI Taxonomy" id="34283"/>
    <lineage>
        <taxon>Eukaryota</taxon>
        <taxon>Viridiplantae</taxon>
        <taxon>Streptophyta</taxon>
        <taxon>Embryophyta</taxon>
        <taxon>Tracheophyta</taxon>
        <taxon>Spermatophyta</taxon>
        <taxon>Magnoliopsida</taxon>
        <taxon>eudicotyledons</taxon>
        <taxon>Gunneridae</taxon>
        <taxon>Pentapetalae</taxon>
        <taxon>rosids</taxon>
        <taxon>malvids</taxon>
        <taxon>Malvales</taxon>
        <taxon>Malvaceae</taxon>
        <taxon>Malvoideae</taxon>
        <taxon>Gossypium</taxon>
    </lineage>
</organism>
<keyword evidence="1" id="KW-0812">Transmembrane</keyword>
<feature type="transmembrane region" description="Helical" evidence="1">
    <location>
        <begin position="20"/>
        <end position="46"/>
    </location>
</feature>
<sequence length="49" mass="5663">MQFGFRDVQMLLLKQKLNVLLNLIGLHYCLNILQVPVNFFTICLCFGSC</sequence>